<proteinExistence type="predicted"/>
<gene>
    <name evidence="2" type="ORF">AYY17_10100</name>
</gene>
<evidence type="ECO:0000313" key="3">
    <source>
        <dbReference type="Proteomes" id="UP000092247"/>
    </source>
</evidence>
<dbReference type="InterPro" id="IPR021242">
    <property type="entry name" value="DUF2799"/>
</dbReference>
<dbReference type="Pfam" id="PF10973">
    <property type="entry name" value="DUF2799"/>
    <property type="match status" value="1"/>
</dbReference>
<feature type="coiled-coil region" evidence="1">
    <location>
        <begin position="132"/>
        <end position="196"/>
    </location>
</feature>
<comment type="caution">
    <text evidence="2">The sequence shown here is derived from an EMBL/GenBank/DDBJ whole genome shotgun (WGS) entry which is preliminary data.</text>
</comment>
<protein>
    <recommendedName>
        <fullName evidence="4">DUF2799 domain-containing protein</fullName>
    </recommendedName>
</protein>
<dbReference type="AlphaFoldDB" id="A0A1B8H4A6"/>
<evidence type="ECO:0000313" key="2">
    <source>
        <dbReference type="EMBL" id="OBU03895.1"/>
    </source>
</evidence>
<keyword evidence="1" id="KW-0175">Coiled coil</keyword>
<dbReference type="STRING" id="368603.AYY16_10130"/>
<accession>A0A1B8H4A6</accession>
<dbReference type="EMBL" id="LZEX01000042">
    <property type="protein sequence ID" value="OBU03895.1"/>
    <property type="molecule type" value="Genomic_DNA"/>
</dbReference>
<dbReference type="Proteomes" id="UP000092247">
    <property type="component" value="Unassembled WGS sequence"/>
</dbReference>
<sequence length="212" mass="24713">MKKYFLLLSLLPLLNGCMSDEEWRAMKASEKAAGEREICKKGSLTLGRDYALAGVESAPGLVQYRELCEKHDFVVDQKQWDSGHKSGVAQYCTPLQAYKTGKQNYIYETTLCRAKAARISQLNAAWAMGQRWKDINYQINELETEYNDLESTIRDLDYRKDRMEDKEDAREARYLLRRLKQEQRDSERTLRQYRSQLSALDSQNLSAIVKYN</sequence>
<reference evidence="2 3" key="1">
    <citation type="submission" date="2016-06" db="EMBL/GenBank/DDBJ databases">
        <authorList>
            <person name="Kjaerup R.B."/>
            <person name="Dalgaard T.S."/>
            <person name="Juul-Madsen H.R."/>
        </authorList>
    </citation>
    <scope>NUCLEOTIDE SEQUENCE [LARGE SCALE GENOMIC DNA]</scope>
    <source>
        <strain evidence="2 3">GCSL-Mp3</strain>
    </source>
</reference>
<evidence type="ECO:0000256" key="1">
    <source>
        <dbReference type="SAM" id="Coils"/>
    </source>
</evidence>
<dbReference type="RefSeq" id="WP_067425565.1">
    <property type="nucleotide sequence ID" value="NZ_LZEX01000042.1"/>
</dbReference>
<evidence type="ECO:0008006" key="4">
    <source>
        <dbReference type="Google" id="ProtNLM"/>
    </source>
</evidence>
<name>A0A1B8H4A6_9GAMM</name>
<organism evidence="2 3">
    <name type="scientific">Morganella psychrotolerans</name>
    <dbReference type="NCBI Taxonomy" id="368603"/>
    <lineage>
        <taxon>Bacteria</taxon>
        <taxon>Pseudomonadati</taxon>
        <taxon>Pseudomonadota</taxon>
        <taxon>Gammaproteobacteria</taxon>
        <taxon>Enterobacterales</taxon>
        <taxon>Morganellaceae</taxon>
        <taxon>Morganella</taxon>
    </lineage>
</organism>